<sequence length="91" mass="9971">MTSKPEDGQHVDVLLIGGGVATAGTAEELRRRGFRGSSALAGREGDPPYHRFPLTEDYLRGFIVAHDRAVRLPEWSFENDIQSGCAPRFSA</sequence>
<dbReference type="EMBL" id="NGAF01000009">
    <property type="protein sequence ID" value="OXR43674.1"/>
    <property type="molecule type" value="Genomic_DNA"/>
</dbReference>
<dbReference type="EC" id="1.18.1.2" evidence="1"/>
<keyword evidence="1" id="KW-0560">Oxidoreductase</keyword>
<proteinExistence type="predicted"/>
<dbReference type="Proteomes" id="UP000215506">
    <property type="component" value="Unassembled WGS sequence"/>
</dbReference>
<name>A0A231H484_9NOCA</name>
<evidence type="ECO:0000313" key="2">
    <source>
        <dbReference type="Proteomes" id="UP000215506"/>
    </source>
</evidence>
<evidence type="ECO:0000313" key="1">
    <source>
        <dbReference type="EMBL" id="OXR43674.1"/>
    </source>
</evidence>
<accession>A0A231H484</accession>
<protein>
    <submittedName>
        <fullName evidence="1">Ferredoxin--NAD(P)(+) reductase fdr</fullName>
        <ecNumber evidence="1">1.18.1.2</ecNumber>
    </submittedName>
</protein>
<dbReference type="GO" id="GO:0004324">
    <property type="term" value="F:ferredoxin-NADP+ reductase activity"/>
    <property type="evidence" value="ECO:0007669"/>
    <property type="project" value="UniProtKB-EC"/>
</dbReference>
<dbReference type="Gene3D" id="3.50.50.60">
    <property type="entry name" value="FAD/NAD(P)-binding domain"/>
    <property type="match status" value="1"/>
</dbReference>
<organism evidence="1 2">
    <name type="scientific">Nocardia cerradoensis</name>
    <dbReference type="NCBI Taxonomy" id="85688"/>
    <lineage>
        <taxon>Bacteria</taxon>
        <taxon>Bacillati</taxon>
        <taxon>Actinomycetota</taxon>
        <taxon>Actinomycetes</taxon>
        <taxon>Mycobacteriales</taxon>
        <taxon>Nocardiaceae</taxon>
        <taxon>Nocardia</taxon>
    </lineage>
</organism>
<dbReference type="AlphaFoldDB" id="A0A231H484"/>
<keyword evidence="2" id="KW-1185">Reference proteome</keyword>
<dbReference type="RefSeq" id="WP_094026421.1">
    <property type="nucleotide sequence ID" value="NZ_NGAF01000009.1"/>
</dbReference>
<reference evidence="1 2" key="1">
    <citation type="submission" date="2017-07" db="EMBL/GenBank/DDBJ databases">
        <title>First draft Genome Sequence of Nocardia cerradoensis isolated from human infection.</title>
        <authorList>
            <person name="Carrasco G."/>
        </authorList>
    </citation>
    <scope>NUCLEOTIDE SEQUENCE [LARGE SCALE GENOMIC DNA]</scope>
    <source>
        <strain evidence="1 2">CNM20130759</strain>
    </source>
</reference>
<comment type="caution">
    <text evidence="1">The sequence shown here is derived from an EMBL/GenBank/DDBJ whole genome shotgun (WGS) entry which is preliminary data.</text>
</comment>
<dbReference type="InterPro" id="IPR036188">
    <property type="entry name" value="FAD/NAD-bd_sf"/>
</dbReference>
<gene>
    <name evidence="1" type="primary">fdr</name>
    <name evidence="1" type="ORF">B7C42_04542</name>
</gene>
<dbReference type="SUPFAM" id="SSF51905">
    <property type="entry name" value="FAD/NAD(P)-binding domain"/>
    <property type="match status" value="1"/>
</dbReference>